<protein>
    <submittedName>
        <fullName evidence="1">Uncharacterized protein</fullName>
    </submittedName>
</protein>
<dbReference type="HOGENOM" id="CLU_2757815_0_0_1"/>
<gene>
    <name evidence="1" type="ORF">FOMPIDRAFT_92229</name>
</gene>
<dbReference type="Proteomes" id="UP000015241">
    <property type="component" value="Unassembled WGS sequence"/>
</dbReference>
<accession>S8DNF2</accession>
<evidence type="ECO:0000313" key="2">
    <source>
        <dbReference type="Proteomes" id="UP000015241"/>
    </source>
</evidence>
<evidence type="ECO:0000313" key="1">
    <source>
        <dbReference type="EMBL" id="EPS94896.1"/>
    </source>
</evidence>
<reference evidence="1 2" key="1">
    <citation type="journal article" date="2012" name="Science">
        <title>The Paleozoic origin of enzymatic lignin decomposition reconstructed from 31 fungal genomes.</title>
        <authorList>
            <person name="Floudas D."/>
            <person name="Binder M."/>
            <person name="Riley R."/>
            <person name="Barry K."/>
            <person name="Blanchette R.A."/>
            <person name="Henrissat B."/>
            <person name="Martinez A.T."/>
            <person name="Otillar R."/>
            <person name="Spatafora J.W."/>
            <person name="Yadav J.S."/>
            <person name="Aerts A."/>
            <person name="Benoit I."/>
            <person name="Boyd A."/>
            <person name="Carlson A."/>
            <person name="Copeland A."/>
            <person name="Coutinho P.M."/>
            <person name="de Vries R.P."/>
            <person name="Ferreira P."/>
            <person name="Findley K."/>
            <person name="Foster B."/>
            <person name="Gaskell J."/>
            <person name="Glotzer D."/>
            <person name="Gorecki P."/>
            <person name="Heitman J."/>
            <person name="Hesse C."/>
            <person name="Hori C."/>
            <person name="Igarashi K."/>
            <person name="Jurgens J.A."/>
            <person name="Kallen N."/>
            <person name="Kersten P."/>
            <person name="Kohler A."/>
            <person name="Kuees U."/>
            <person name="Kumar T.K.A."/>
            <person name="Kuo A."/>
            <person name="LaButti K."/>
            <person name="Larrondo L.F."/>
            <person name="Lindquist E."/>
            <person name="Ling A."/>
            <person name="Lombard V."/>
            <person name="Lucas S."/>
            <person name="Lundell T."/>
            <person name="Martin R."/>
            <person name="McLaughlin D.J."/>
            <person name="Morgenstern I."/>
            <person name="Morin E."/>
            <person name="Murat C."/>
            <person name="Nagy L.G."/>
            <person name="Nolan M."/>
            <person name="Ohm R.A."/>
            <person name="Patyshakuliyeva A."/>
            <person name="Rokas A."/>
            <person name="Ruiz-Duenas F.J."/>
            <person name="Sabat G."/>
            <person name="Salamov A."/>
            <person name="Samejima M."/>
            <person name="Schmutz J."/>
            <person name="Slot J.C."/>
            <person name="St John F."/>
            <person name="Stenlid J."/>
            <person name="Sun H."/>
            <person name="Sun S."/>
            <person name="Syed K."/>
            <person name="Tsang A."/>
            <person name="Wiebenga A."/>
            <person name="Young D."/>
            <person name="Pisabarro A."/>
            <person name="Eastwood D.C."/>
            <person name="Martin F."/>
            <person name="Cullen D."/>
            <person name="Grigoriev I.V."/>
            <person name="Hibbett D.S."/>
        </authorList>
    </citation>
    <scope>NUCLEOTIDE SEQUENCE</scope>
    <source>
        <strain evidence="2">FP-58527</strain>
    </source>
</reference>
<dbReference type="InParanoid" id="S8DNF2"/>
<keyword evidence="2" id="KW-1185">Reference proteome</keyword>
<dbReference type="EMBL" id="KE504220">
    <property type="protein sequence ID" value="EPS94896.1"/>
    <property type="molecule type" value="Genomic_DNA"/>
</dbReference>
<name>S8DNF2_FOMSC</name>
<organism evidence="1 2">
    <name type="scientific">Fomitopsis schrenkii</name>
    <name type="common">Brown rot fungus</name>
    <dbReference type="NCBI Taxonomy" id="2126942"/>
    <lineage>
        <taxon>Eukaryota</taxon>
        <taxon>Fungi</taxon>
        <taxon>Dikarya</taxon>
        <taxon>Basidiomycota</taxon>
        <taxon>Agaricomycotina</taxon>
        <taxon>Agaricomycetes</taxon>
        <taxon>Polyporales</taxon>
        <taxon>Fomitopsis</taxon>
    </lineage>
</organism>
<proteinExistence type="predicted"/>
<dbReference type="AlphaFoldDB" id="S8DNF2"/>
<sequence length="70" mass="7890">MMRSHIEGSLKHDLSFPKFQSSIEITISVALENLLAKHRNRLLQAQGCPVPALELGPHHADDSRYVNQQD</sequence>